<evidence type="ECO:0000313" key="3">
    <source>
        <dbReference type="Proteomes" id="UP001152803"/>
    </source>
</evidence>
<sequence length="687" mass="76120">MYSEPDRGLSDKLNLLKNFELAGEYITFPTREVHEQRAAAVMDVLRRPAVMEDAVTYRLFLVVPDPSEEQKREQTLQAMAQEIMAEVAPLLVQYIWQNQPFSLKYYPEKGGVPAHIGGSTQFGDNVEDEWFIVYLLQRITRTFPKLAASVEDNDGQFLLIEAADHLPKWLNPESSENRVFLFQGELHILPVPSRGVDIGLPRDVTPSLTQALAFLSTHKEACLAIHKIRSSVEKRLQGYPERIRAGLHHAHCFVPAGIAGVLAHRPDLLAPAVSAFYLRDPLDLQACRTFQTFPPETRVLTMVTFTRCLYAQLLQQRFTPDRRSGFTLPAPTHPQHRAHELGMKLAHGFEILCSKCRQPSTEPDAPVSCSPLWKGFLDSLTKNDYFRGEMVGSVRYRELMTSAENFFRQSVSTPESVRSPGQEVLQVLQSCPFSLEELRKQEAHLPPEDSDSWLDMTPQDLERLLEERAGRGACSSDPHQGDGTETANQEESGYSLVAVTQGMKKFINTVSSHEGAELPWSLSNEPFSFDPNSVAAAFDRLLGGPEQELDSDDLDDDDDDDDDEDDGDDDDEGVVESEGGGPEGVRAGEEGAEALGKLQKYMAEMDQELMGTNIGQSFTQNGGNRPGPAESPVRPGSSEEEEILPLDVDLNLVTNLLESLSSQAGLAGPASNLLQSLGIHLPPNADR</sequence>
<dbReference type="Proteomes" id="UP001152803">
    <property type="component" value="Unassembled WGS sequence"/>
</dbReference>
<dbReference type="EMBL" id="JAFJMO010000018">
    <property type="protein sequence ID" value="KAJ8250249.1"/>
    <property type="molecule type" value="Genomic_DNA"/>
</dbReference>
<feature type="compositionally biased region" description="Acidic residues" evidence="1">
    <location>
        <begin position="547"/>
        <end position="575"/>
    </location>
</feature>
<comment type="caution">
    <text evidence="2">The sequence shown here is derived from an EMBL/GenBank/DDBJ whole genome shotgun (WGS) entry which is preliminary data.</text>
</comment>
<dbReference type="PANTHER" id="PTHR13060">
    <property type="entry name" value="SGT1 PROTEIN HSGT1 SUPPRESSOR OF GCR2"/>
    <property type="match status" value="1"/>
</dbReference>
<dbReference type="AlphaFoldDB" id="A0A9Q1HND4"/>
<feature type="region of interest" description="Disordered" evidence="1">
    <location>
        <begin position="545"/>
        <end position="593"/>
    </location>
</feature>
<name>A0A9Q1HND4_CONCO</name>
<evidence type="ECO:0000256" key="1">
    <source>
        <dbReference type="SAM" id="MobiDB-lite"/>
    </source>
</evidence>
<dbReference type="GO" id="GO:0005634">
    <property type="term" value="C:nucleus"/>
    <property type="evidence" value="ECO:0007669"/>
    <property type="project" value="TreeGrafter"/>
</dbReference>
<evidence type="ECO:0000313" key="2">
    <source>
        <dbReference type="EMBL" id="KAJ8250249.1"/>
    </source>
</evidence>
<reference evidence="2" key="1">
    <citation type="journal article" date="2023" name="Science">
        <title>Genome structures resolve the early diversification of teleost fishes.</title>
        <authorList>
            <person name="Parey E."/>
            <person name="Louis A."/>
            <person name="Montfort J."/>
            <person name="Bouchez O."/>
            <person name="Roques C."/>
            <person name="Iampietro C."/>
            <person name="Lluch J."/>
            <person name="Castinel A."/>
            <person name="Donnadieu C."/>
            <person name="Desvignes T."/>
            <person name="Floi Bucao C."/>
            <person name="Jouanno E."/>
            <person name="Wen M."/>
            <person name="Mejri S."/>
            <person name="Dirks R."/>
            <person name="Jansen H."/>
            <person name="Henkel C."/>
            <person name="Chen W.J."/>
            <person name="Zahm M."/>
            <person name="Cabau C."/>
            <person name="Klopp C."/>
            <person name="Thompson A.W."/>
            <person name="Robinson-Rechavi M."/>
            <person name="Braasch I."/>
            <person name="Lecointre G."/>
            <person name="Bobe J."/>
            <person name="Postlethwait J.H."/>
            <person name="Berthelot C."/>
            <person name="Roest Crollius H."/>
            <person name="Guiguen Y."/>
        </authorList>
    </citation>
    <scope>NUCLEOTIDE SEQUENCE</scope>
    <source>
        <strain evidence="2">Concon-B</strain>
    </source>
</reference>
<accession>A0A9Q1HND4</accession>
<keyword evidence="3" id="KW-1185">Reference proteome</keyword>
<feature type="region of interest" description="Disordered" evidence="1">
    <location>
        <begin position="607"/>
        <end position="640"/>
    </location>
</feature>
<dbReference type="OrthoDB" id="27237at2759"/>
<dbReference type="PANTHER" id="PTHR13060:SF0">
    <property type="entry name" value="PROTEIN ECDYSONELESS HOMOLOG"/>
    <property type="match status" value="1"/>
</dbReference>
<feature type="compositionally biased region" description="Polar residues" evidence="1">
    <location>
        <begin position="613"/>
        <end position="623"/>
    </location>
</feature>
<gene>
    <name evidence="2" type="ORF">COCON_G00221710</name>
</gene>
<proteinExistence type="predicted"/>
<dbReference type="Pfam" id="PF07093">
    <property type="entry name" value="SGT1"/>
    <property type="match status" value="1"/>
</dbReference>
<protein>
    <recommendedName>
        <fullName evidence="4">Ecdysoneless</fullName>
    </recommendedName>
</protein>
<organism evidence="2 3">
    <name type="scientific">Conger conger</name>
    <name type="common">Conger eel</name>
    <name type="synonym">Muraena conger</name>
    <dbReference type="NCBI Taxonomy" id="82655"/>
    <lineage>
        <taxon>Eukaryota</taxon>
        <taxon>Metazoa</taxon>
        <taxon>Chordata</taxon>
        <taxon>Craniata</taxon>
        <taxon>Vertebrata</taxon>
        <taxon>Euteleostomi</taxon>
        <taxon>Actinopterygii</taxon>
        <taxon>Neopterygii</taxon>
        <taxon>Teleostei</taxon>
        <taxon>Anguilliformes</taxon>
        <taxon>Congridae</taxon>
        <taxon>Conger</taxon>
    </lineage>
</organism>
<feature type="region of interest" description="Disordered" evidence="1">
    <location>
        <begin position="470"/>
        <end position="491"/>
    </location>
</feature>
<evidence type="ECO:0008006" key="4">
    <source>
        <dbReference type="Google" id="ProtNLM"/>
    </source>
</evidence>
<dbReference type="InterPro" id="IPR010770">
    <property type="entry name" value="Ecd"/>
</dbReference>